<dbReference type="Proteomes" id="UP000507470">
    <property type="component" value="Unassembled WGS sequence"/>
</dbReference>
<protein>
    <submittedName>
        <fullName evidence="1">Uncharacterized protein</fullName>
    </submittedName>
</protein>
<sequence length="172" mass="19331">MSTLHRKLPEVISLIDEVDTIIIDRPILLDGSVQPSGEFKIINEMPDGNKTARLTSTDDDYYHQNMNFVVMDNTGMILLDSSYAKRSCFRKVLNVCSPAGFFFGSVRERYFKNKADYEIHTANKSALYLVTVNTLYRAIAITLKNSGQKIAKVSSSPTGNGKVRFTITCNYN</sequence>
<accession>A0A6J8EYB6</accession>
<evidence type="ECO:0000313" key="1">
    <source>
        <dbReference type="EMBL" id="CAC5424475.1"/>
    </source>
</evidence>
<name>A0A6J8EYB6_MYTCO</name>
<dbReference type="EMBL" id="CACVKT020010037">
    <property type="protein sequence ID" value="CAC5424475.1"/>
    <property type="molecule type" value="Genomic_DNA"/>
</dbReference>
<dbReference type="OrthoDB" id="6136336at2759"/>
<proteinExistence type="predicted"/>
<evidence type="ECO:0000313" key="2">
    <source>
        <dbReference type="Proteomes" id="UP000507470"/>
    </source>
</evidence>
<organism evidence="1 2">
    <name type="scientific">Mytilus coruscus</name>
    <name type="common">Sea mussel</name>
    <dbReference type="NCBI Taxonomy" id="42192"/>
    <lineage>
        <taxon>Eukaryota</taxon>
        <taxon>Metazoa</taxon>
        <taxon>Spiralia</taxon>
        <taxon>Lophotrochozoa</taxon>
        <taxon>Mollusca</taxon>
        <taxon>Bivalvia</taxon>
        <taxon>Autobranchia</taxon>
        <taxon>Pteriomorphia</taxon>
        <taxon>Mytilida</taxon>
        <taxon>Mytiloidea</taxon>
        <taxon>Mytilidae</taxon>
        <taxon>Mytilinae</taxon>
        <taxon>Mytilus</taxon>
    </lineage>
</organism>
<dbReference type="AlphaFoldDB" id="A0A6J8EYB6"/>
<keyword evidence="2" id="KW-1185">Reference proteome</keyword>
<reference evidence="1 2" key="1">
    <citation type="submission" date="2020-06" db="EMBL/GenBank/DDBJ databases">
        <authorList>
            <person name="Li R."/>
            <person name="Bekaert M."/>
        </authorList>
    </citation>
    <scope>NUCLEOTIDE SEQUENCE [LARGE SCALE GENOMIC DNA]</scope>
    <source>
        <strain evidence="2">wild</strain>
    </source>
</reference>
<gene>
    <name evidence="1" type="ORF">MCOR_56376</name>
</gene>